<dbReference type="EMBL" id="HBEC01012934">
    <property type="protein sequence ID" value="CAD8285918.1"/>
    <property type="molecule type" value="Transcribed_RNA"/>
</dbReference>
<feature type="domain" description="Ubiquitin-like" evidence="2">
    <location>
        <begin position="29"/>
        <end position="86"/>
    </location>
</feature>
<protein>
    <recommendedName>
        <fullName evidence="2">Ubiquitin-like domain-containing protein</fullName>
    </recommendedName>
</protein>
<organism evidence="3">
    <name type="scientific">Chlamydomonas euryale</name>
    <dbReference type="NCBI Taxonomy" id="1486919"/>
    <lineage>
        <taxon>Eukaryota</taxon>
        <taxon>Viridiplantae</taxon>
        <taxon>Chlorophyta</taxon>
        <taxon>core chlorophytes</taxon>
        <taxon>Chlorophyceae</taxon>
        <taxon>CS clade</taxon>
        <taxon>Chlamydomonadales</taxon>
        <taxon>Chlamydomonadaceae</taxon>
        <taxon>Chlamydomonas</taxon>
    </lineage>
</organism>
<name>A0A7R9YTT3_9CHLO</name>
<sequence>MELGNLEETRDAFHDAKTKESQQEEGEEVTLVVNATGGPHKMSFKVGVTVAYVKLALQQQYGLPMATTQLKLNGRPLLDPLSLSDCPGISAGQEVSVEVINT</sequence>
<evidence type="ECO:0000313" key="3">
    <source>
        <dbReference type="EMBL" id="CAD8285918.1"/>
    </source>
</evidence>
<proteinExistence type="predicted"/>
<gene>
    <name evidence="3" type="ORF">CEUR00632_LOCUS5956</name>
</gene>
<evidence type="ECO:0000256" key="1">
    <source>
        <dbReference type="SAM" id="MobiDB-lite"/>
    </source>
</evidence>
<dbReference type="PROSITE" id="PS50053">
    <property type="entry name" value="UBIQUITIN_2"/>
    <property type="match status" value="1"/>
</dbReference>
<accession>A0A7R9YTT3</accession>
<dbReference type="AlphaFoldDB" id="A0A7R9YTT3"/>
<reference evidence="3" key="1">
    <citation type="submission" date="2021-01" db="EMBL/GenBank/DDBJ databases">
        <authorList>
            <person name="Corre E."/>
            <person name="Pelletier E."/>
            <person name="Niang G."/>
            <person name="Scheremetjew M."/>
            <person name="Finn R."/>
            <person name="Kale V."/>
            <person name="Holt S."/>
            <person name="Cochrane G."/>
            <person name="Meng A."/>
            <person name="Brown T."/>
            <person name="Cohen L."/>
        </authorList>
    </citation>
    <scope>NUCLEOTIDE SEQUENCE</scope>
    <source>
        <strain evidence="3">CCMP219</strain>
    </source>
</reference>
<feature type="region of interest" description="Disordered" evidence="1">
    <location>
        <begin position="1"/>
        <end position="28"/>
    </location>
</feature>
<dbReference type="PANTHER" id="PTHR41749:SF1">
    <property type="entry name" value="UBIQUITIN-LIKE DOMAIN-CONTAINING PROTEIN"/>
    <property type="match status" value="1"/>
</dbReference>
<dbReference type="CDD" id="cd17039">
    <property type="entry name" value="Ubl_ubiquitin_like"/>
    <property type="match status" value="1"/>
</dbReference>
<feature type="compositionally biased region" description="Basic and acidic residues" evidence="1">
    <location>
        <begin position="7"/>
        <end position="22"/>
    </location>
</feature>
<dbReference type="SUPFAM" id="SSF54236">
    <property type="entry name" value="Ubiquitin-like"/>
    <property type="match status" value="1"/>
</dbReference>
<evidence type="ECO:0000259" key="2">
    <source>
        <dbReference type="PROSITE" id="PS50053"/>
    </source>
</evidence>
<dbReference type="InterPro" id="IPR029071">
    <property type="entry name" value="Ubiquitin-like_domsf"/>
</dbReference>
<dbReference type="Pfam" id="PF00240">
    <property type="entry name" value="ubiquitin"/>
    <property type="match status" value="1"/>
</dbReference>
<dbReference type="InterPro" id="IPR000626">
    <property type="entry name" value="Ubiquitin-like_dom"/>
</dbReference>
<dbReference type="Gene3D" id="3.10.20.90">
    <property type="entry name" value="Phosphatidylinositol 3-kinase Catalytic Subunit, Chain A, domain 1"/>
    <property type="match status" value="1"/>
</dbReference>
<dbReference type="PANTHER" id="PTHR41749">
    <property type="entry name" value="UBIQUITIN-LIKE DOMAIN-CONTAINING PROTEIN"/>
    <property type="match status" value="1"/>
</dbReference>